<evidence type="ECO:0000313" key="3">
    <source>
        <dbReference type="Proteomes" id="UP001519343"/>
    </source>
</evidence>
<name>A0ABS4GU70_9BACL</name>
<feature type="transmembrane region" description="Helical" evidence="1">
    <location>
        <begin position="124"/>
        <end position="144"/>
    </location>
</feature>
<reference evidence="2 3" key="1">
    <citation type="submission" date="2021-03" db="EMBL/GenBank/DDBJ databases">
        <title>Genomic Encyclopedia of Type Strains, Phase IV (KMG-IV): sequencing the most valuable type-strain genomes for metagenomic binning, comparative biology and taxonomic classification.</title>
        <authorList>
            <person name="Goeker M."/>
        </authorList>
    </citation>
    <scope>NUCLEOTIDE SEQUENCE [LARGE SCALE GENOMIC DNA]</scope>
    <source>
        <strain evidence="2 3">DSM 24738</strain>
    </source>
</reference>
<dbReference type="Proteomes" id="UP001519343">
    <property type="component" value="Unassembled WGS sequence"/>
</dbReference>
<feature type="transmembrane region" description="Helical" evidence="1">
    <location>
        <begin position="72"/>
        <end position="94"/>
    </location>
</feature>
<organism evidence="2 3">
    <name type="scientific">Ammoniphilus resinae</name>
    <dbReference type="NCBI Taxonomy" id="861532"/>
    <lineage>
        <taxon>Bacteria</taxon>
        <taxon>Bacillati</taxon>
        <taxon>Bacillota</taxon>
        <taxon>Bacilli</taxon>
        <taxon>Bacillales</taxon>
        <taxon>Paenibacillaceae</taxon>
        <taxon>Aneurinibacillus group</taxon>
        <taxon>Ammoniphilus</taxon>
    </lineage>
</organism>
<keyword evidence="1" id="KW-0812">Transmembrane</keyword>
<dbReference type="EMBL" id="JAGGKT010000011">
    <property type="protein sequence ID" value="MBP1933430.1"/>
    <property type="molecule type" value="Genomic_DNA"/>
</dbReference>
<sequence>MQRSLIYLVMSIGVITALVVIKLWVIPFSLWHLFPQNDLVSRLYEVFIMAIGGMTFLSFIVLGYIGKNTFHFGFLHHLMLHFLLQLPFAFFAFLEELSLTTSHLNGLMIFSNSWSGLIAEPTRLIFMVYPWTDIFALVASFVFLSIGRSIEIVDEDQVTNQRMRLKQQHKWAGKKETYSR</sequence>
<feature type="transmembrane region" description="Helical" evidence="1">
    <location>
        <begin position="5"/>
        <end position="26"/>
    </location>
</feature>
<accession>A0ABS4GU70</accession>
<protein>
    <submittedName>
        <fullName evidence="2">Uncharacterized protein</fullName>
    </submittedName>
</protein>
<gene>
    <name evidence="2" type="ORF">J2Z37_003443</name>
</gene>
<comment type="caution">
    <text evidence="2">The sequence shown here is derived from an EMBL/GenBank/DDBJ whole genome shotgun (WGS) entry which is preliminary data.</text>
</comment>
<evidence type="ECO:0000313" key="2">
    <source>
        <dbReference type="EMBL" id="MBP1933430.1"/>
    </source>
</evidence>
<proteinExistence type="predicted"/>
<dbReference type="RefSeq" id="WP_209811448.1">
    <property type="nucleotide sequence ID" value="NZ_JAGGKT010000011.1"/>
</dbReference>
<keyword evidence="3" id="KW-1185">Reference proteome</keyword>
<keyword evidence="1" id="KW-1133">Transmembrane helix</keyword>
<evidence type="ECO:0000256" key="1">
    <source>
        <dbReference type="SAM" id="Phobius"/>
    </source>
</evidence>
<feature type="transmembrane region" description="Helical" evidence="1">
    <location>
        <begin position="46"/>
        <end position="65"/>
    </location>
</feature>
<keyword evidence="1" id="KW-0472">Membrane</keyword>